<dbReference type="Proteomes" id="UP000251842">
    <property type="component" value="Chromosome"/>
</dbReference>
<dbReference type="KEGG" id="lue:DCD74_00810"/>
<proteinExistence type="predicted"/>
<name>A0A344J312_9GAMM</name>
<feature type="domain" description="DUF4426" evidence="2">
    <location>
        <begin position="51"/>
        <end position="161"/>
    </location>
</feature>
<sequence length="164" mass="16763">MTMTLRPFAIAALLSLALPLAGCNRAPAPVPAVAPTESAPGNAATATLDGITLEARLVNTATLGAAMARQYGILQADDRWLLLITLRDAEGNAVPADAVKLDARAGGMTDAPAPVALKPITVNGLTDLVGSVQAKAPTTLRIEIDAARGGSTAQMRFSRDLPAL</sequence>
<dbReference type="EMBL" id="CP029556">
    <property type="protein sequence ID" value="AXA83422.1"/>
    <property type="molecule type" value="Genomic_DNA"/>
</dbReference>
<evidence type="ECO:0000259" key="2">
    <source>
        <dbReference type="Pfam" id="PF14467"/>
    </source>
</evidence>
<gene>
    <name evidence="3" type="ORF">DCD74_00810</name>
</gene>
<keyword evidence="4" id="KW-1185">Reference proteome</keyword>
<dbReference type="OrthoDB" id="5976095at2"/>
<feature type="signal peptide" evidence="1">
    <location>
        <begin position="1"/>
        <end position="28"/>
    </location>
</feature>
<evidence type="ECO:0000256" key="1">
    <source>
        <dbReference type="SAM" id="SignalP"/>
    </source>
</evidence>
<feature type="chain" id="PRO_5016906269" description="DUF4426 domain-containing protein" evidence="1">
    <location>
        <begin position="29"/>
        <end position="164"/>
    </location>
</feature>
<dbReference type="AlphaFoldDB" id="A0A344J312"/>
<dbReference type="Pfam" id="PF14467">
    <property type="entry name" value="DUF4426"/>
    <property type="match status" value="1"/>
</dbReference>
<reference evidence="4" key="1">
    <citation type="submission" date="2018-05" db="EMBL/GenBank/DDBJ databases">
        <title>Luteimonas pekinense sp. nov., isolated from human Meibomian gland secretions, Beijing, China.</title>
        <authorList>
            <person name="Wen T."/>
            <person name="Bai H."/>
            <person name="Lv H."/>
        </authorList>
    </citation>
    <scope>NUCLEOTIDE SEQUENCE [LARGE SCALE GENOMIC DNA]</scope>
    <source>
        <strain evidence="4">83-4</strain>
    </source>
</reference>
<evidence type="ECO:0000313" key="4">
    <source>
        <dbReference type="Proteomes" id="UP000251842"/>
    </source>
</evidence>
<dbReference type="Gene3D" id="2.60.40.3340">
    <property type="entry name" value="Domain of unknown function DUF4426"/>
    <property type="match status" value="1"/>
</dbReference>
<organism evidence="3 4">
    <name type="scientific">Solilutibacter oculi</name>
    <dbReference type="NCBI Taxonomy" id="2698682"/>
    <lineage>
        <taxon>Bacteria</taxon>
        <taxon>Pseudomonadati</taxon>
        <taxon>Pseudomonadota</taxon>
        <taxon>Gammaproteobacteria</taxon>
        <taxon>Lysobacterales</taxon>
        <taxon>Lysobacteraceae</taxon>
        <taxon>Solilutibacter</taxon>
    </lineage>
</organism>
<protein>
    <recommendedName>
        <fullName evidence="2">DUF4426 domain-containing protein</fullName>
    </recommendedName>
</protein>
<accession>A0A344J312</accession>
<keyword evidence="1" id="KW-0732">Signal</keyword>
<evidence type="ECO:0000313" key="3">
    <source>
        <dbReference type="EMBL" id="AXA83422.1"/>
    </source>
</evidence>
<dbReference type="InterPro" id="IPR025218">
    <property type="entry name" value="DUF4426"/>
</dbReference>